<dbReference type="OrthoDB" id="1306011at2759"/>
<keyword evidence="2" id="KW-1185">Reference proteome</keyword>
<name>A0A9J5W7H8_SOLCO</name>
<protein>
    <submittedName>
        <fullName evidence="1">Uncharacterized protein</fullName>
    </submittedName>
</protein>
<dbReference type="Proteomes" id="UP000824120">
    <property type="component" value="Chromosome 12"/>
</dbReference>
<comment type="caution">
    <text evidence="1">The sequence shown here is derived from an EMBL/GenBank/DDBJ whole genome shotgun (WGS) entry which is preliminary data.</text>
</comment>
<reference evidence="1 2" key="1">
    <citation type="submission" date="2020-09" db="EMBL/GenBank/DDBJ databases">
        <title>De no assembly of potato wild relative species, Solanum commersonii.</title>
        <authorList>
            <person name="Cho K."/>
        </authorList>
    </citation>
    <scope>NUCLEOTIDE SEQUENCE [LARGE SCALE GENOMIC DNA]</scope>
    <source>
        <strain evidence="1">LZ3.2</strain>
        <tissue evidence="1">Leaf</tissue>
    </source>
</reference>
<dbReference type="AlphaFoldDB" id="A0A9J5W7H8"/>
<dbReference type="EMBL" id="JACXVP010000012">
    <property type="protein sequence ID" value="KAG5571587.1"/>
    <property type="molecule type" value="Genomic_DNA"/>
</dbReference>
<sequence length="179" mass="20699">MSMEFWKSIDGKGIKWLIGLFSVIFKMTKVPQEWRLSTIVSLCKNKVNIHYYNNYTCMKLLSFYKSFGEGGVYHAPRRQSSVEILMATLGKHLVILVIYVRRGFGFGIEIEVEHHFWISLNLTSALSQEMIQTLMMIGAWRRSGNANYMWENSTNYITKEAREVLGVSRGNFGGHQGDW</sequence>
<accession>A0A9J5W7H8</accession>
<organism evidence="1 2">
    <name type="scientific">Solanum commersonii</name>
    <name type="common">Commerson's wild potato</name>
    <name type="synonym">Commerson's nightshade</name>
    <dbReference type="NCBI Taxonomy" id="4109"/>
    <lineage>
        <taxon>Eukaryota</taxon>
        <taxon>Viridiplantae</taxon>
        <taxon>Streptophyta</taxon>
        <taxon>Embryophyta</taxon>
        <taxon>Tracheophyta</taxon>
        <taxon>Spermatophyta</taxon>
        <taxon>Magnoliopsida</taxon>
        <taxon>eudicotyledons</taxon>
        <taxon>Gunneridae</taxon>
        <taxon>Pentapetalae</taxon>
        <taxon>asterids</taxon>
        <taxon>lamiids</taxon>
        <taxon>Solanales</taxon>
        <taxon>Solanaceae</taxon>
        <taxon>Solanoideae</taxon>
        <taxon>Solaneae</taxon>
        <taxon>Solanum</taxon>
    </lineage>
</organism>
<evidence type="ECO:0000313" key="1">
    <source>
        <dbReference type="EMBL" id="KAG5571587.1"/>
    </source>
</evidence>
<gene>
    <name evidence="1" type="ORF">H5410_061353</name>
</gene>
<evidence type="ECO:0000313" key="2">
    <source>
        <dbReference type="Proteomes" id="UP000824120"/>
    </source>
</evidence>
<proteinExistence type="predicted"/>